<evidence type="ECO:0000256" key="1">
    <source>
        <dbReference type="SAM" id="Phobius"/>
    </source>
</evidence>
<sequence length="191" mass="20851">MKKKFNPSAALGYKRIKPLYDKAVADLVIETARADDNYTALCDVTVERDSLAGIVERQKEKLKAAGHMVGHLIRERDVAIELAEQHKMVLVAEQKTAIARHEGIHLQLVAAMGDVRSLRGTQSTLDKQLDTLRHVVATQKCARAKAEREKMAALADVQKLKAKVRNWAIIAGTGVGFAVAACAKALMMGVV</sequence>
<dbReference type="Proteomes" id="UP000246930">
    <property type="component" value="Segment"/>
</dbReference>
<accession>A0A2S1PFN2</accession>
<proteinExistence type="predicted"/>
<protein>
    <submittedName>
        <fullName evidence="2">Uncharacterized protein</fullName>
    </submittedName>
</protein>
<dbReference type="EMBL" id="MH179473">
    <property type="protein sequence ID" value="AWH15383.1"/>
    <property type="molecule type" value="Genomic_DNA"/>
</dbReference>
<keyword evidence="1" id="KW-0472">Membrane</keyword>
<evidence type="ECO:0000313" key="3">
    <source>
        <dbReference type="Proteomes" id="UP000246930"/>
    </source>
</evidence>
<keyword evidence="1" id="KW-1133">Transmembrane helix</keyword>
<dbReference type="GeneID" id="54991759"/>
<keyword evidence="3" id="KW-1185">Reference proteome</keyword>
<keyword evidence="1" id="KW-0812">Transmembrane</keyword>
<feature type="transmembrane region" description="Helical" evidence="1">
    <location>
        <begin position="167"/>
        <end position="187"/>
    </location>
</feature>
<evidence type="ECO:0000313" key="2">
    <source>
        <dbReference type="EMBL" id="AWH15383.1"/>
    </source>
</evidence>
<name>A0A2S1PFN2_9CAUD</name>
<organism evidence="2 3">
    <name type="scientific">Aeromonas phage 25AhydR2PP</name>
    <dbReference type="NCBI Taxonomy" id="2163976"/>
    <lineage>
        <taxon>Viruses</taxon>
        <taxon>Duplodnaviria</taxon>
        <taxon>Heunggongvirae</taxon>
        <taxon>Uroviricota</taxon>
        <taxon>Caudoviricetes</taxon>
        <taxon>Autographivirales</taxon>
        <taxon>Autonotataviridae</taxon>
        <taxon>Aerosvirus</taxon>
        <taxon>Aerosvirus av25AhydR2PP</taxon>
    </lineage>
</organism>
<reference evidence="2" key="1">
    <citation type="submission" date="2018-03" db="EMBL/GenBank/DDBJ databases">
        <title>Complete genome sequences of new Aeromonas and Pseudomonas phages promising in phage therapy dedicated to aquaculture.</title>
        <authorList>
            <person name="Kolsut J."/>
            <person name="Wojcik E."/>
            <person name="Wojtasik A."/>
            <person name="Dastych J."/>
        </authorList>
    </citation>
    <scope>NUCLEOTIDE SEQUENCE [LARGE SCALE GENOMIC DNA]</scope>
</reference>
<dbReference type="RefSeq" id="YP_009801248.1">
    <property type="nucleotide sequence ID" value="NC_047966.1"/>
</dbReference>
<dbReference type="KEGG" id="vg:54991759"/>